<name>A0A9W7FLJ9_9STRA</name>
<feature type="compositionally biased region" description="Basic residues" evidence="5">
    <location>
        <begin position="200"/>
        <end position="215"/>
    </location>
</feature>
<feature type="compositionally biased region" description="Low complexity" evidence="5">
    <location>
        <begin position="262"/>
        <end position="273"/>
    </location>
</feature>
<dbReference type="Proteomes" id="UP001165122">
    <property type="component" value="Unassembled WGS sequence"/>
</dbReference>
<feature type="transmembrane region" description="Helical" evidence="6">
    <location>
        <begin position="86"/>
        <end position="108"/>
    </location>
</feature>
<feature type="compositionally biased region" description="Basic and acidic residues" evidence="5">
    <location>
        <begin position="246"/>
        <end position="261"/>
    </location>
</feature>
<comment type="subcellular location">
    <subcellularLocation>
        <location evidence="1">Membrane</location>
        <topology evidence="1">Multi-pass membrane protein</topology>
    </subcellularLocation>
</comment>
<feature type="region of interest" description="Disordered" evidence="5">
    <location>
        <begin position="200"/>
        <end position="278"/>
    </location>
</feature>
<evidence type="ECO:0000313" key="8">
    <source>
        <dbReference type="Proteomes" id="UP001165122"/>
    </source>
</evidence>
<evidence type="ECO:0000256" key="5">
    <source>
        <dbReference type="SAM" id="MobiDB-lite"/>
    </source>
</evidence>
<evidence type="ECO:0000256" key="2">
    <source>
        <dbReference type="ARBA" id="ARBA00022692"/>
    </source>
</evidence>
<evidence type="ECO:0000256" key="3">
    <source>
        <dbReference type="ARBA" id="ARBA00022989"/>
    </source>
</evidence>
<proteinExistence type="predicted"/>
<evidence type="ECO:0000256" key="1">
    <source>
        <dbReference type="ARBA" id="ARBA00004141"/>
    </source>
</evidence>
<feature type="transmembrane region" description="Helical" evidence="6">
    <location>
        <begin position="120"/>
        <end position="144"/>
    </location>
</feature>
<dbReference type="Pfam" id="PF03619">
    <property type="entry name" value="Solute_trans_a"/>
    <property type="match status" value="1"/>
</dbReference>
<keyword evidence="3 6" id="KW-1133">Transmembrane helix</keyword>
<gene>
    <name evidence="7" type="ORF">TrLO_g285</name>
</gene>
<keyword evidence="4 6" id="KW-0472">Membrane</keyword>
<dbReference type="SMART" id="SM01417">
    <property type="entry name" value="Solute_trans_a"/>
    <property type="match status" value="1"/>
</dbReference>
<evidence type="ECO:0000256" key="4">
    <source>
        <dbReference type="ARBA" id="ARBA00023136"/>
    </source>
</evidence>
<dbReference type="EMBL" id="BRXW01000219">
    <property type="protein sequence ID" value="GMI14812.1"/>
    <property type="molecule type" value="Genomic_DNA"/>
</dbReference>
<keyword evidence="2 6" id="KW-0812">Transmembrane</keyword>
<dbReference type="GO" id="GO:0016020">
    <property type="term" value="C:membrane"/>
    <property type="evidence" value="ECO:0007669"/>
    <property type="project" value="UniProtKB-SubCell"/>
</dbReference>
<reference evidence="8" key="1">
    <citation type="journal article" date="2023" name="Commun. Biol.">
        <title>Genome analysis of Parmales, the sister group of diatoms, reveals the evolutionary specialization of diatoms from phago-mixotrophs to photoautotrophs.</title>
        <authorList>
            <person name="Ban H."/>
            <person name="Sato S."/>
            <person name="Yoshikawa S."/>
            <person name="Yamada K."/>
            <person name="Nakamura Y."/>
            <person name="Ichinomiya M."/>
            <person name="Sato N."/>
            <person name="Blanc-Mathieu R."/>
            <person name="Endo H."/>
            <person name="Kuwata A."/>
            <person name="Ogata H."/>
        </authorList>
    </citation>
    <scope>NUCLEOTIDE SEQUENCE [LARGE SCALE GENOMIC DNA]</scope>
    <source>
        <strain evidence="8">NIES 3700</strain>
    </source>
</reference>
<sequence length="345" mass="38858">MILKDKSPTRGFHMFPLSMCLKPWIMGQPESKTSSGVYWSSPFYLKCKFGVLQYVLIKILTTFTTVLLQLNGLYTEGSFSPSNGYLYVSTVINVSQCWALYCLAFFYFATKNELSHIRPVGKFLCVKALVFFTWWQSVGVSILYGMGMIPSTASWGSEDVAKGIQDYLICIEMFIGAVVHQFVFHHGDYAGWKEQHYHTGKRRRVGGRKKKRRGKNGMIKSGSDNSIHDSEQDSSDELLSSSPEPGHYEMTRISESNHENDPSSPTPSSSTTKRPPPELQTTSVMEAFMSSSVPTDVMSDTKKIFVGEFKTTKKTLLYHATTADSNSLFVRRVNSGDHRKGDDYI</sequence>
<feature type="transmembrane region" description="Helical" evidence="6">
    <location>
        <begin position="51"/>
        <end position="74"/>
    </location>
</feature>
<keyword evidence="8" id="KW-1185">Reference proteome</keyword>
<dbReference type="AlphaFoldDB" id="A0A9W7FLJ9"/>
<dbReference type="InterPro" id="IPR005178">
    <property type="entry name" value="Ostalpha/TMEM184C"/>
</dbReference>
<dbReference type="OrthoDB" id="5348404at2759"/>
<protein>
    <submittedName>
        <fullName evidence="7">Uncharacterized protein</fullName>
    </submittedName>
</protein>
<evidence type="ECO:0000313" key="7">
    <source>
        <dbReference type="EMBL" id="GMI14812.1"/>
    </source>
</evidence>
<organism evidence="7 8">
    <name type="scientific">Triparma laevis f. longispina</name>
    <dbReference type="NCBI Taxonomy" id="1714387"/>
    <lineage>
        <taxon>Eukaryota</taxon>
        <taxon>Sar</taxon>
        <taxon>Stramenopiles</taxon>
        <taxon>Ochrophyta</taxon>
        <taxon>Bolidophyceae</taxon>
        <taxon>Parmales</taxon>
        <taxon>Triparmaceae</taxon>
        <taxon>Triparma</taxon>
    </lineage>
</organism>
<comment type="caution">
    <text evidence="7">The sequence shown here is derived from an EMBL/GenBank/DDBJ whole genome shotgun (WGS) entry which is preliminary data.</text>
</comment>
<dbReference type="PANTHER" id="PTHR23423">
    <property type="entry name" value="ORGANIC SOLUTE TRANSPORTER-RELATED"/>
    <property type="match status" value="1"/>
</dbReference>
<evidence type="ECO:0000256" key="6">
    <source>
        <dbReference type="SAM" id="Phobius"/>
    </source>
</evidence>
<accession>A0A9W7FLJ9</accession>